<feature type="transmembrane region" description="Helical" evidence="6">
    <location>
        <begin position="220"/>
        <end position="242"/>
    </location>
</feature>
<feature type="transmembrane region" description="Helical" evidence="6">
    <location>
        <begin position="466"/>
        <end position="485"/>
    </location>
</feature>
<keyword evidence="2" id="KW-1003">Cell membrane</keyword>
<dbReference type="AlphaFoldDB" id="A0A4R6ZMH6"/>
<reference evidence="8 9" key="1">
    <citation type="submission" date="2019-03" db="EMBL/GenBank/DDBJ databases">
        <title>Genomic Encyclopedia of Type Strains, Phase III (KMG-III): the genomes of soil and plant-associated and newly described type strains.</title>
        <authorList>
            <person name="Whitman W."/>
        </authorList>
    </citation>
    <scope>NUCLEOTIDE SEQUENCE [LARGE SCALE GENOMIC DNA]</scope>
    <source>
        <strain evidence="8 9">CECT 7972</strain>
    </source>
</reference>
<evidence type="ECO:0000259" key="7">
    <source>
        <dbReference type="SMART" id="SM00849"/>
    </source>
</evidence>
<proteinExistence type="predicted"/>
<dbReference type="InterPro" id="IPR036866">
    <property type="entry name" value="RibonucZ/Hydroxyglut_hydro"/>
</dbReference>
<evidence type="ECO:0000256" key="5">
    <source>
        <dbReference type="ARBA" id="ARBA00023136"/>
    </source>
</evidence>
<feature type="transmembrane region" description="Helical" evidence="6">
    <location>
        <begin position="411"/>
        <end position="428"/>
    </location>
</feature>
<evidence type="ECO:0000256" key="3">
    <source>
        <dbReference type="ARBA" id="ARBA00022692"/>
    </source>
</evidence>
<comment type="caution">
    <text evidence="8">The sequence shown here is derived from an EMBL/GenBank/DDBJ whole genome shotgun (WGS) entry which is preliminary data.</text>
</comment>
<dbReference type="GO" id="GO:0030420">
    <property type="term" value="P:establishment of competence for transformation"/>
    <property type="evidence" value="ECO:0007669"/>
    <property type="project" value="InterPro"/>
</dbReference>
<accession>A0A4R6ZMH6</accession>
<feature type="transmembrane region" description="Helical" evidence="6">
    <location>
        <begin position="7"/>
        <end position="34"/>
    </location>
</feature>
<dbReference type="InterPro" id="IPR004477">
    <property type="entry name" value="ComEC_N"/>
</dbReference>
<dbReference type="InterPro" id="IPR052159">
    <property type="entry name" value="Competence_DNA_uptake"/>
</dbReference>
<feature type="transmembrane region" description="Helical" evidence="6">
    <location>
        <begin position="254"/>
        <end position="283"/>
    </location>
</feature>
<evidence type="ECO:0000256" key="2">
    <source>
        <dbReference type="ARBA" id="ARBA00022475"/>
    </source>
</evidence>
<dbReference type="Pfam" id="PF03772">
    <property type="entry name" value="Competence"/>
    <property type="match status" value="1"/>
</dbReference>
<dbReference type="NCBIfam" id="TIGR00361">
    <property type="entry name" value="ComEC_Rec2"/>
    <property type="match status" value="1"/>
</dbReference>
<dbReference type="CDD" id="cd07731">
    <property type="entry name" value="ComA-like_MBL-fold"/>
    <property type="match status" value="1"/>
</dbReference>
<dbReference type="Gene3D" id="3.60.15.10">
    <property type="entry name" value="Ribonuclease Z/Hydroxyacylglutathione hydrolase-like"/>
    <property type="match status" value="1"/>
</dbReference>
<dbReference type="SMART" id="SM00849">
    <property type="entry name" value="Lactamase_B"/>
    <property type="match status" value="1"/>
</dbReference>
<keyword evidence="4 6" id="KW-1133">Transmembrane helix</keyword>
<evidence type="ECO:0000313" key="8">
    <source>
        <dbReference type="EMBL" id="TDR53650.1"/>
    </source>
</evidence>
<dbReference type="InterPro" id="IPR004797">
    <property type="entry name" value="Competence_ComEC/Rec2"/>
</dbReference>
<evidence type="ECO:0000256" key="1">
    <source>
        <dbReference type="ARBA" id="ARBA00004651"/>
    </source>
</evidence>
<feature type="transmembrane region" description="Helical" evidence="6">
    <location>
        <begin position="379"/>
        <end position="399"/>
    </location>
</feature>
<feature type="domain" description="Metallo-beta-lactamase" evidence="7">
    <location>
        <begin position="494"/>
        <end position="701"/>
    </location>
</feature>
<keyword evidence="3 6" id="KW-0812">Transmembrane</keyword>
<feature type="transmembrane region" description="Helical" evidence="6">
    <location>
        <begin position="320"/>
        <end position="337"/>
    </location>
</feature>
<dbReference type="NCBIfam" id="TIGR00360">
    <property type="entry name" value="ComEC_N-term"/>
    <property type="match status" value="1"/>
</dbReference>
<gene>
    <name evidence="8" type="ORF">DFP96_104244</name>
</gene>
<dbReference type="EMBL" id="SNZK01000004">
    <property type="protein sequence ID" value="TDR53650.1"/>
    <property type="molecule type" value="Genomic_DNA"/>
</dbReference>
<name>A0A4R6ZMH6_9LIST</name>
<evidence type="ECO:0000256" key="4">
    <source>
        <dbReference type="ARBA" id="ARBA00022989"/>
    </source>
</evidence>
<feature type="transmembrane region" description="Helical" evidence="6">
    <location>
        <begin position="40"/>
        <end position="56"/>
    </location>
</feature>
<dbReference type="Pfam" id="PF13567">
    <property type="entry name" value="DUF4131"/>
    <property type="match status" value="1"/>
</dbReference>
<feature type="transmembrane region" description="Helical" evidence="6">
    <location>
        <begin position="440"/>
        <end position="459"/>
    </location>
</feature>
<dbReference type="Pfam" id="PF00753">
    <property type="entry name" value="Lactamase_B"/>
    <property type="match status" value="1"/>
</dbReference>
<dbReference type="InterPro" id="IPR025405">
    <property type="entry name" value="DUF4131"/>
</dbReference>
<feature type="transmembrane region" description="Helical" evidence="6">
    <location>
        <begin position="344"/>
        <end position="367"/>
    </location>
</feature>
<evidence type="ECO:0000313" key="9">
    <source>
        <dbReference type="Proteomes" id="UP000295558"/>
    </source>
</evidence>
<dbReference type="PANTHER" id="PTHR30619">
    <property type="entry name" value="DNA INTERNALIZATION/COMPETENCE PROTEIN COMEC/REC2"/>
    <property type="match status" value="1"/>
</dbReference>
<dbReference type="Proteomes" id="UP000295558">
    <property type="component" value="Unassembled WGS sequence"/>
</dbReference>
<protein>
    <submittedName>
        <fullName evidence="8">Competence protein ComEC</fullName>
    </submittedName>
</protein>
<feature type="transmembrane region" description="Helical" evidence="6">
    <location>
        <begin position="295"/>
        <end position="314"/>
    </location>
</feature>
<keyword evidence="5 6" id="KW-0472">Membrane</keyword>
<comment type="subcellular location">
    <subcellularLocation>
        <location evidence="1">Cell membrane</location>
        <topology evidence="1">Multi-pass membrane protein</topology>
    </subcellularLocation>
</comment>
<evidence type="ECO:0000256" key="6">
    <source>
        <dbReference type="SAM" id="Phobius"/>
    </source>
</evidence>
<dbReference type="SUPFAM" id="SSF56281">
    <property type="entry name" value="Metallo-hydrolase/oxidoreductase"/>
    <property type="match status" value="1"/>
</dbReference>
<dbReference type="GO" id="GO:0005886">
    <property type="term" value="C:plasma membrane"/>
    <property type="evidence" value="ECO:0007669"/>
    <property type="project" value="UniProtKB-SubCell"/>
</dbReference>
<dbReference type="PANTHER" id="PTHR30619:SF1">
    <property type="entry name" value="RECOMBINATION PROTEIN 2"/>
    <property type="match status" value="1"/>
</dbReference>
<dbReference type="InterPro" id="IPR035681">
    <property type="entry name" value="ComA-like_MBL"/>
</dbReference>
<keyword evidence="9" id="KW-1185">Reference proteome</keyword>
<organism evidence="8 9">
    <name type="scientific">Listeria rocourtiae</name>
    <dbReference type="NCBI Taxonomy" id="647910"/>
    <lineage>
        <taxon>Bacteria</taxon>
        <taxon>Bacillati</taxon>
        <taxon>Bacillota</taxon>
        <taxon>Bacilli</taxon>
        <taxon>Bacillales</taxon>
        <taxon>Listeriaceae</taxon>
        <taxon>Listeria</taxon>
    </lineage>
</organism>
<dbReference type="STRING" id="1265846.PROCOU_01919"/>
<sequence>MTIAVAIILAVMCVLISMKIFLLLGVLLVLAFLFKSTKSVAFFSLTLVAGVFFWFFDNQNHSQFQVGGLEGAVTLNEGIVVDGNTFRAQVLYQGERFQMSYKLTSEQEQKQFMRLNYGDKLNVNGELEIPGKNRNKDQFNYQDFLYRKQIHWLLKVNAIEPLSENDASWLHRIKNFRKSQLEKIDTELDSQIAPYVASLIYGDRTTIESSVYESYQRLGVVHLLAISGLHVNLIIAGFLLLFRRLGFQIEKTAIIMITMLPLYCLMTGANAPVVRAVIMAICLTGGRLLPIRVTSLQALCFSFVVVFVFNPYAILEIGFQLSYAVSFAIILSGRKILRKVSSNLLSALYISLISTISGIAIMSYHFYEFSVVGVFFNIIYVPLFTFIMLPLSFLTIFLLNLLPALLSIPSVVMKMAVNMSEALALMLQKMPFTTWVTGRPGPILLISLLILVLYFFYYWERTGKVCRYLIPICLCLFIGTVNLSGKVSIIDVGQGDSILIQLPWNKGVYVIDVGGQIFLEKEEWKKRKEPFSVGKNIVTPVLKAKGISQIDKLIVTHSHADHMEGLVDVNKMIRIKELIYAEGGETKDIMKKALQALSNVPTRAVLAGYSWVKGDATFQVISPVERGEGQNNDSIVISALLDGKRWLFTGDIEKETELALLENPLIEADILKVGHHGSKSSTTQDFVDKVKPAISLISCGVGNRFGHPRKETLDTLESAGSQIYRTDQRGEIIYTFSKGFSFGLE</sequence>
<dbReference type="InterPro" id="IPR001279">
    <property type="entry name" value="Metallo-B-lactamas"/>
</dbReference>